<sequence>MSPLTADVGHRRSLSIRTGFVHEVFNFSLRSFDRMTNGWSWMIHRWTVLWRHTLRTLLNPPMGSRNRKRLNVTGRRVCWWRAEIGDPAPVRLRPDVTRARRCPLDADADADTTSARGSEDACLGVVTTRSTRK</sequence>
<name>A0AAV8QVN7_ENSVE</name>
<comment type="caution">
    <text evidence="1">The sequence shown here is derived from an EMBL/GenBank/DDBJ whole genome shotgun (WGS) entry which is preliminary data.</text>
</comment>
<reference evidence="1 2" key="1">
    <citation type="submission" date="2022-12" db="EMBL/GenBank/DDBJ databases">
        <title>Chromosome-scale assembly of the Ensete ventricosum genome.</title>
        <authorList>
            <person name="Dussert Y."/>
            <person name="Stocks J."/>
            <person name="Wendawek A."/>
            <person name="Woldeyes F."/>
            <person name="Nichols R.A."/>
            <person name="Borrell J.S."/>
        </authorList>
    </citation>
    <scope>NUCLEOTIDE SEQUENCE [LARGE SCALE GENOMIC DNA]</scope>
    <source>
        <strain evidence="2">cv. Maze</strain>
        <tissue evidence="1">Seeds</tissue>
    </source>
</reference>
<dbReference type="EMBL" id="JAQQAF010000005">
    <property type="protein sequence ID" value="KAJ8484024.1"/>
    <property type="molecule type" value="Genomic_DNA"/>
</dbReference>
<protein>
    <submittedName>
        <fullName evidence="1">Uncharacterized protein</fullName>
    </submittedName>
</protein>
<evidence type="ECO:0000313" key="1">
    <source>
        <dbReference type="EMBL" id="KAJ8484024.1"/>
    </source>
</evidence>
<proteinExistence type="predicted"/>
<dbReference type="Proteomes" id="UP001222027">
    <property type="component" value="Unassembled WGS sequence"/>
</dbReference>
<accession>A0AAV8QVN7</accession>
<evidence type="ECO:0000313" key="2">
    <source>
        <dbReference type="Proteomes" id="UP001222027"/>
    </source>
</evidence>
<keyword evidence="2" id="KW-1185">Reference proteome</keyword>
<organism evidence="1 2">
    <name type="scientific">Ensete ventricosum</name>
    <name type="common">Abyssinian banana</name>
    <name type="synonym">Musa ensete</name>
    <dbReference type="NCBI Taxonomy" id="4639"/>
    <lineage>
        <taxon>Eukaryota</taxon>
        <taxon>Viridiplantae</taxon>
        <taxon>Streptophyta</taxon>
        <taxon>Embryophyta</taxon>
        <taxon>Tracheophyta</taxon>
        <taxon>Spermatophyta</taxon>
        <taxon>Magnoliopsida</taxon>
        <taxon>Liliopsida</taxon>
        <taxon>Zingiberales</taxon>
        <taxon>Musaceae</taxon>
        <taxon>Ensete</taxon>
    </lineage>
</organism>
<dbReference type="AlphaFoldDB" id="A0AAV8QVN7"/>
<gene>
    <name evidence="1" type="ORF">OPV22_016509</name>
</gene>